<keyword evidence="2" id="KW-1003">Cell membrane</keyword>
<dbReference type="EMBL" id="QDEB01000465">
    <property type="protein sequence ID" value="RZC43278.1"/>
    <property type="molecule type" value="Genomic_DNA"/>
</dbReference>
<evidence type="ECO:0000256" key="1">
    <source>
        <dbReference type="ARBA" id="ARBA00004651"/>
    </source>
</evidence>
<evidence type="ECO:0000313" key="11">
    <source>
        <dbReference type="EMBL" id="RZC43278.1"/>
    </source>
</evidence>
<protein>
    <submittedName>
        <fullName evidence="11">7tm 6 domain containing protein</fullName>
    </submittedName>
</protein>
<evidence type="ECO:0000256" key="6">
    <source>
        <dbReference type="ARBA" id="ARBA00022989"/>
    </source>
</evidence>
<feature type="transmembrane region" description="Helical" evidence="10">
    <location>
        <begin position="67"/>
        <end position="88"/>
    </location>
</feature>
<proteinExistence type="predicted"/>
<keyword evidence="9" id="KW-0807">Transducer</keyword>
<feature type="transmembrane region" description="Helical" evidence="10">
    <location>
        <begin position="180"/>
        <end position="201"/>
    </location>
</feature>
<evidence type="ECO:0000256" key="8">
    <source>
        <dbReference type="ARBA" id="ARBA00023170"/>
    </source>
</evidence>
<gene>
    <name evidence="11" type="ORF">BDFB_009546</name>
</gene>
<dbReference type="AlphaFoldDB" id="A0A482WF23"/>
<dbReference type="GO" id="GO:0007165">
    <property type="term" value="P:signal transduction"/>
    <property type="evidence" value="ECO:0007669"/>
    <property type="project" value="UniProtKB-KW"/>
</dbReference>
<evidence type="ECO:0000256" key="7">
    <source>
        <dbReference type="ARBA" id="ARBA00023136"/>
    </source>
</evidence>
<dbReference type="PANTHER" id="PTHR21137">
    <property type="entry name" value="ODORANT RECEPTOR"/>
    <property type="match status" value="1"/>
</dbReference>
<feature type="transmembrane region" description="Helical" evidence="10">
    <location>
        <begin position="131"/>
        <end position="151"/>
    </location>
</feature>
<name>A0A482WF23_ASBVE</name>
<dbReference type="Pfam" id="PF02949">
    <property type="entry name" value="7tm_6"/>
    <property type="match status" value="1"/>
</dbReference>
<dbReference type="InterPro" id="IPR004117">
    <property type="entry name" value="7tm6_olfct_rcpt"/>
</dbReference>
<keyword evidence="8" id="KW-0675">Receptor</keyword>
<evidence type="ECO:0000256" key="3">
    <source>
        <dbReference type="ARBA" id="ARBA00022606"/>
    </source>
</evidence>
<dbReference type="Proteomes" id="UP000292052">
    <property type="component" value="Unassembled WGS sequence"/>
</dbReference>
<evidence type="ECO:0000256" key="10">
    <source>
        <dbReference type="SAM" id="Phobius"/>
    </source>
</evidence>
<keyword evidence="3" id="KW-0716">Sensory transduction</keyword>
<dbReference type="OrthoDB" id="6597368at2759"/>
<evidence type="ECO:0000256" key="4">
    <source>
        <dbReference type="ARBA" id="ARBA00022692"/>
    </source>
</evidence>
<organism evidence="11 12">
    <name type="scientific">Asbolus verrucosus</name>
    <name type="common">Desert ironclad beetle</name>
    <dbReference type="NCBI Taxonomy" id="1661398"/>
    <lineage>
        <taxon>Eukaryota</taxon>
        <taxon>Metazoa</taxon>
        <taxon>Ecdysozoa</taxon>
        <taxon>Arthropoda</taxon>
        <taxon>Hexapoda</taxon>
        <taxon>Insecta</taxon>
        <taxon>Pterygota</taxon>
        <taxon>Neoptera</taxon>
        <taxon>Endopterygota</taxon>
        <taxon>Coleoptera</taxon>
        <taxon>Polyphaga</taxon>
        <taxon>Cucujiformia</taxon>
        <taxon>Tenebrionidae</taxon>
        <taxon>Pimeliinae</taxon>
        <taxon>Asbolus</taxon>
    </lineage>
</organism>
<dbReference type="PANTHER" id="PTHR21137:SF35">
    <property type="entry name" value="ODORANT RECEPTOR 19A-RELATED"/>
    <property type="match status" value="1"/>
</dbReference>
<keyword evidence="7 10" id="KW-0472">Membrane</keyword>
<sequence>MEGRKPFDWKWAVRSNFSMMTVVGFWPSGDETYKLDFYTIYASVLLTLHLCHVFFQIVYFFSVLDDLQALTSTGVILLTEILILLKACSLAKNMGMVKQLMMTLNNDLFQPKTIQQIILVKPSLKFCNITYKMLGVMAFGTGFFWAIFPILDKSFKNYRLPFYAWYPYNTKTSPFYEITYVYQVFSTAFIALTNVCIDTLIASLNMYTGTQFDLLCDDLRNFYDPDEEGISKKLMTCIKHHKQILRFASNSNQFVDWIYFLQFF</sequence>
<dbReference type="GO" id="GO:0005549">
    <property type="term" value="F:odorant binding"/>
    <property type="evidence" value="ECO:0007669"/>
    <property type="project" value="InterPro"/>
</dbReference>
<dbReference type="GO" id="GO:0005886">
    <property type="term" value="C:plasma membrane"/>
    <property type="evidence" value="ECO:0007669"/>
    <property type="project" value="UniProtKB-SubCell"/>
</dbReference>
<reference evidence="11 12" key="1">
    <citation type="submission" date="2017-03" db="EMBL/GenBank/DDBJ databases">
        <title>Genome of the blue death feigning beetle - Asbolus verrucosus.</title>
        <authorList>
            <person name="Rider S.D."/>
        </authorList>
    </citation>
    <scope>NUCLEOTIDE SEQUENCE [LARGE SCALE GENOMIC DNA]</scope>
    <source>
        <strain evidence="11">Butters</strain>
        <tissue evidence="11">Head and leg muscle</tissue>
    </source>
</reference>
<keyword evidence="5" id="KW-0552">Olfaction</keyword>
<evidence type="ECO:0000256" key="2">
    <source>
        <dbReference type="ARBA" id="ARBA00022475"/>
    </source>
</evidence>
<comment type="caution">
    <text evidence="11">The sequence shown here is derived from an EMBL/GenBank/DDBJ whole genome shotgun (WGS) entry which is preliminary data.</text>
</comment>
<comment type="subcellular location">
    <subcellularLocation>
        <location evidence="1">Cell membrane</location>
        <topology evidence="1">Multi-pass membrane protein</topology>
    </subcellularLocation>
</comment>
<dbReference type="GO" id="GO:0004984">
    <property type="term" value="F:olfactory receptor activity"/>
    <property type="evidence" value="ECO:0007669"/>
    <property type="project" value="InterPro"/>
</dbReference>
<feature type="non-terminal residue" evidence="11">
    <location>
        <position position="264"/>
    </location>
</feature>
<keyword evidence="4 10" id="KW-0812">Transmembrane</keyword>
<evidence type="ECO:0000256" key="9">
    <source>
        <dbReference type="ARBA" id="ARBA00023224"/>
    </source>
</evidence>
<feature type="transmembrane region" description="Helical" evidence="10">
    <location>
        <begin position="38"/>
        <end position="61"/>
    </location>
</feature>
<accession>A0A482WF23</accession>
<keyword evidence="12" id="KW-1185">Reference proteome</keyword>
<evidence type="ECO:0000313" key="12">
    <source>
        <dbReference type="Proteomes" id="UP000292052"/>
    </source>
</evidence>
<keyword evidence="6 10" id="KW-1133">Transmembrane helix</keyword>
<evidence type="ECO:0000256" key="5">
    <source>
        <dbReference type="ARBA" id="ARBA00022725"/>
    </source>
</evidence>